<gene>
    <name evidence="1" type="ORF">A3C59_05485</name>
</gene>
<dbReference type="STRING" id="1797768.A3C59_05485"/>
<organism evidence="1 2">
    <name type="scientific">Candidatus Daviesbacteria bacterium RIFCSPHIGHO2_02_FULL_36_13</name>
    <dbReference type="NCBI Taxonomy" id="1797768"/>
    <lineage>
        <taxon>Bacteria</taxon>
        <taxon>Candidatus Daviesiibacteriota</taxon>
    </lineage>
</organism>
<comment type="caution">
    <text evidence="1">The sequence shown here is derived from an EMBL/GenBank/DDBJ whole genome shotgun (WGS) entry which is preliminary data.</text>
</comment>
<reference evidence="1 2" key="1">
    <citation type="journal article" date="2016" name="Nat. Commun.">
        <title>Thousands of microbial genomes shed light on interconnected biogeochemical processes in an aquifer system.</title>
        <authorList>
            <person name="Anantharaman K."/>
            <person name="Brown C.T."/>
            <person name="Hug L.A."/>
            <person name="Sharon I."/>
            <person name="Castelle C.J."/>
            <person name="Probst A.J."/>
            <person name="Thomas B.C."/>
            <person name="Singh A."/>
            <person name="Wilkins M.J."/>
            <person name="Karaoz U."/>
            <person name="Brodie E.L."/>
            <person name="Williams K.H."/>
            <person name="Hubbard S.S."/>
            <person name="Banfield J.F."/>
        </authorList>
    </citation>
    <scope>NUCLEOTIDE SEQUENCE [LARGE SCALE GENOMIC DNA]</scope>
</reference>
<evidence type="ECO:0000313" key="1">
    <source>
        <dbReference type="EMBL" id="OGE30527.1"/>
    </source>
</evidence>
<evidence type="ECO:0000313" key="2">
    <source>
        <dbReference type="Proteomes" id="UP000176902"/>
    </source>
</evidence>
<dbReference type="EMBL" id="MFCV01000046">
    <property type="protein sequence ID" value="OGE30527.1"/>
    <property type="molecule type" value="Genomic_DNA"/>
</dbReference>
<dbReference type="Proteomes" id="UP000176902">
    <property type="component" value="Unassembled WGS sequence"/>
</dbReference>
<sequence>MKYFDWDKEKNGLLRAERDVGFEDVVTAINEGYLIKVLGHHNPKKYPNQKIYVVEIEGYVYLVPFVEDEEKRFLKTIYPSRKMTKKYLIERRKKK</sequence>
<proteinExistence type="predicted"/>
<dbReference type="AlphaFoldDB" id="A0A1F5JPH7"/>
<protein>
    <submittedName>
        <fullName evidence="1">Toxin</fullName>
    </submittedName>
</protein>
<accession>A0A1F5JPH7</accession>
<name>A0A1F5JPH7_9BACT</name>